<dbReference type="AlphaFoldDB" id="A0A2P5I5P1"/>
<dbReference type="InParanoid" id="A0A2P5I5P1"/>
<keyword evidence="2" id="KW-1185">Reference proteome</keyword>
<gene>
    <name evidence="1" type="ORF">DHEL01_v203786</name>
</gene>
<dbReference type="Proteomes" id="UP000094444">
    <property type="component" value="Unassembled WGS sequence"/>
</dbReference>
<evidence type="ECO:0000313" key="2">
    <source>
        <dbReference type="Proteomes" id="UP000094444"/>
    </source>
</evidence>
<dbReference type="EMBL" id="MAVT02000238">
    <property type="protein sequence ID" value="POS77811.1"/>
    <property type="molecule type" value="Genomic_DNA"/>
</dbReference>
<evidence type="ECO:0000313" key="1">
    <source>
        <dbReference type="EMBL" id="POS77811.1"/>
    </source>
</evidence>
<sequence>MQQARSGSGRYVSLACTTDWTVKDCLYFCLSIARPAGAGLSGLSGLSPCLPVKFIGPPQHGSQDTSQHDSGGCFPMAAELLTGQCFLATTQIPAPTDFEDAVTHNNSMRFPPTRTLQCCKALMSLAAWLALAGLEAKVSRESCIARPTAL</sequence>
<accession>A0A2P5I5P1</accession>
<name>A0A2P5I5P1_DIAHE</name>
<protein>
    <submittedName>
        <fullName evidence="1">Uncharacterized protein</fullName>
    </submittedName>
</protein>
<proteinExistence type="predicted"/>
<comment type="caution">
    <text evidence="1">The sequence shown here is derived from an EMBL/GenBank/DDBJ whole genome shotgun (WGS) entry which is preliminary data.</text>
</comment>
<reference evidence="1" key="1">
    <citation type="submission" date="2017-09" db="EMBL/GenBank/DDBJ databases">
        <title>Polyketide synthases of a Diaporthe helianthi virulent isolate.</title>
        <authorList>
            <person name="Baroncelli R."/>
        </authorList>
    </citation>
    <scope>NUCLEOTIDE SEQUENCE [LARGE SCALE GENOMIC DNA]</scope>
    <source>
        <strain evidence="1">7/96</strain>
    </source>
</reference>
<organism evidence="1 2">
    <name type="scientific">Diaporthe helianthi</name>
    <dbReference type="NCBI Taxonomy" id="158607"/>
    <lineage>
        <taxon>Eukaryota</taxon>
        <taxon>Fungi</taxon>
        <taxon>Dikarya</taxon>
        <taxon>Ascomycota</taxon>
        <taxon>Pezizomycotina</taxon>
        <taxon>Sordariomycetes</taxon>
        <taxon>Sordariomycetidae</taxon>
        <taxon>Diaporthales</taxon>
        <taxon>Diaporthaceae</taxon>
        <taxon>Diaporthe</taxon>
    </lineage>
</organism>